<reference evidence="1" key="1">
    <citation type="submission" date="2021-02" db="EMBL/GenBank/DDBJ databases">
        <authorList>
            <person name="Syme A R."/>
            <person name="Syme A R."/>
            <person name="Moolhuijzen P."/>
        </authorList>
    </citation>
    <scope>NUCLEOTIDE SEQUENCE</scope>
    <source>
        <strain evidence="1">W1-1</strain>
    </source>
</reference>
<name>A0A6S6VY98_9PLEO</name>
<dbReference type="EMBL" id="HG992979">
    <property type="protein sequence ID" value="CAE7026849.1"/>
    <property type="molecule type" value="Genomic_DNA"/>
</dbReference>
<sequence length="72" mass="7494">MHFSTIVQYFAIAAAVASAASVSGREAADSGYRAGAENDANKILHASKCRSCCGSKDFAIKYDCVHSEGCAC</sequence>
<protein>
    <submittedName>
        <fullName evidence="1">Uncharacterized protein</fullName>
    </submittedName>
</protein>
<organism evidence="1 2">
    <name type="scientific">Pyrenophora teres f. teres</name>
    <dbReference type="NCBI Taxonomy" id="97479"/>
    <lineage>
        <taxon>Eukaryota</taxon>
        <taxon>Fungi</taxon>
        <taxon>Dikarya</taxon>
        <taxon>Ascomycota</taxon>
        <taxon>Pezizomycotina</taxon>
        <taxon>Dothideomycetes</taxon>
        <taxon>Pleosporomycetidae</taxon>
        <taxon>Pleosporales</taxon>
        <taxon>Pleosporineae</taxon>
        <taxon>Pleosporaceae</taxon>
        <taxon>Pyrenophora</taxon>
    </lineage>
</organism>
<dbReference type="Proteomes" id="UP000472372">
    <property type="component" value="Chromosome 3"/>
</dbReference>
<proteinExistence type="predicted"/>
<evidence type="ECO:0000313" key="1">
    <source>
        <dbReference type="EMBL" id="CAE7026849.1"/>
    </source>
</evidence>
<dbReference type="AlphaFoldDB" id="A0A6S6VY98"/>
<evidence type="ECO:0000313" key="2">
    <source>
        <dbReference type="Proteomes" id="UP000472372"/>
    </source>
</evidence>
<accession>A0A6S6VY98</accession>
<gene>
    <name evidence="1" type="ORF">PTTW11_04145</name>
</gene>